<evidence type="ECO:0000256" key="2">
    <source>
        <dbReference type="ARBA" id="ARBA00022692"/>
    </source>
</evidence>
<evidence type="ECO:0000313" key="7">
    <source>
        <dbReference type="RefSeq" id="XP_065657901.1"/>
    </source>
</evidence>
<organism evidence="6 7">
    <name type="scientific">Hydra vulgaris</name>
    <name type="common">Hydra</name>
    <name type="synonym">Hydra attenuata</name>
    <dbReference type="NCBI Taxonomy" id="6087"/>
    <lineage>
        <taxon>Eukaryota</taxon>
        <taxon>Metazoa</taxon>
        <taxon>Cnidaria</taxon>
        <taxon>Hydrozoa</taxon>
        <taxon>Hydroidolina</taxon>
        <taxon>Anthoathecata</taxon>
        <taxon>Aplanulata</taxon>
        <taxon>Hydridae</taxon>
        <taxon>Hydra</taxon>
    </lineage>
</organism>
<feature type="transmembrane region" description="Helical" evidence="5">
    <location>
        <begin position="12"/>
        <end position="31"/>
    </location>
</feature>
<feature type="transmembrane region" description="Helical" evidence="5">
    <location>
        <begin position="98"/>
        <end position="118"/>
    </location>
</feature>
<keyword evidence="3 5" id="KW-1133">Transmembrane helix</keyword>
<evidence type="ECO:0000256" key="3">
    <source>
        <dbReference type="ARBA" id="ARBA00022989"/>
    </source>
</evidence>
<evidence type="ECO:0000256" key="5">
    <source>
        <dbReference type="SAM" id="Phobius"/>
    </source>
</evidence>
<dbReference type="RefSeq" id="XP_065657901.1">
    <property type="nucleotide sequence ID" value="XM_065801829.1"/>
</dbReference>
<name>A0ABM4C8G4_HYDVU</name>
<proteinExistence type="predicted"/>
<comment type="subcellular location">
    <subcellularLocation>
        <location evidence="1">Membrane</location>
        <topology evidence="1">Multi-pass membrane protein</topology>
    </subcellularLocation>
</comment>
<dbReference type="Gene3D" id="1.20.140.150">
    <property type="match status" value="1"/>
</dbReference>
<evidence type="ECO:0000313" key="6">
    <source>
        <dbReference type="Proteomes" id="UP001652625"/>
    </source>
</evidence>
<dbReference type="GeneID" id="105846268"/>
<sequence length="163" mass="18125">MLSKKVKGEVTIVLMVVGGIFSFLSNIGNSWEHITQNGSYQLGLWKICASSYNFICVSRQRTGTLKTTQTFMTLGCLGYSLAFIFYVLHVNKMFTMKLLGGILNTSAFCLLIGISLYTNQVSAREYTFGWSYAVGWISVILAFAAGLLCFSESLNPFELVNNY</sequence>
<dbReference type="PANTHER" id="PTHR10671">
    <property type="entry name" value="EPITHELIAL MEMBRANE PROTEIN-RELATED"/>
    <property type="match status" value="1"/>
</dbReference>
<evidence type="ECO:0000256" key="1">
    <source>
        <dbReference type="ARBA" id="ARBA00004141"/>
    </source>
</evidence>
<feature type="transmembrane region" description="Helical" evidence="5">
    <location>
        <begin position="71"/>
        <end position="91"/>
    </location>
</feature>
<evidence type="ECO:0000256" key="4">
    <source>
        <dbReference type="ARBA" id="ARBA00023136"/>
    </source>
</evidence>
<keyword evidence="4 5" id="KW-0472">Membrane</keyword>
<reference evidence="7" key="1">
    <citation type="submission" date="2025-08" db="UniProtKB">
        <authorList>
            <consortium name="RefSeq"/>
        </authorList>
    </citation>
    <scope>IDENTIFICATION</scope>
</reference>
<feature type="transmembrane region" description="Helical" evidence="5">
    <location>
        <begin position="130"/>
        <end position="150"/>
    </location>
</feature>
<keyword evidence="6" id="KW-1185">Reference proteome</keyword>
<protein>
    <submittedName>
        <fullName evidence="7">Lens fiber membrane intrinsic protein</fullName>
    </submittedName>
</protein>
<dbReference type="Proteomes" id="UP001652625">
    <property type="component" value="Chromosome 07"/>
</dbReference>
<dbReference type="InterPro" id="IPR004031">
    <property type="entry name" value="PMP22/EMP/MP20/Claudin"/>
</dbReference>
<dbReference type="PANTHER" id="PTHR10671:SF108">
    <property type="entry name" value="CLAUDIN FAMILY PROTEIN-RELATED"/>
    <property type="match status" value="1"/>
</dbReference>
<dbReference type="InterPro" id="IPR050579">
    <property type="entry name" value="PMP-22/EMP/MP20-like"/>
</dbReference>
<dbReference type="Pfam" id="PF00822">
    <property type="entry name" value="PMP22_Claudin"/>
    <property type="match status" value="1"/>
</dbReference>
<accession>A0ABM4C8G4</accession>
<gene>
    <name evidence="7" type="primary">LOC105846268</name>
</gene>
<keyword evidence="2 5" id="KW-0812">Transmembrane</keyword>